<dbReference type="PANTHER" id="PTHR47810:SF1">
    <property type="entry name" value="DNA LIGASE B"/>
    <property type="match status" value="1"/>
</dbReference>
<dbReference type="EMBL" id="CZQC01000036">
    <property type="protein sequence ID" value="CUS41113.1"/>
    <property type="molecule type" value="Genomic_DNA"/>
</dbReference>
<evidence type="ECO:0000313" key="6">
    <source>
        <dbReference type="EMBL" id="CUS41113.1"/>
    </source>
</evidence>
<dbReference type="SUPFAM" id="SSF56091">
    <property type="entry name" value="DNA ligase/mRNA capping enzyme, catalytic domain"/>
    <property type="match status" value="1"/>
</dbReference>
<dbReference type="GO" id="GO:0006281">
    <property type="term" value="P:DNA repair"/>
    <property type="evidence" value="ECO:0007669"/>
    <property type="project" value="UniProtKB-KW"/>
</dbReference>
<dbReference type="GO" id="GO:0006260">
    <property type="term" value="P:DNA replication"/>
    <property type="evidence" value="ECO:0007669"/>
    <property type="project" value="UniProtKB-KW"/>
</dbReference>
<dbReference type="InterPro" id="IPR029319">
    <property type="entry name" value="DNA_ligase_OB"/>
</dbReference>
<evidence type="ECO:0000259" key="5">
    <source>
        <dbReference type="Pfam" id="PF14743"/>
    </source>
</evidence>
<protein>
    <submittedName>
        <fullName evidence="6">DNA ligase (ATP)</fullName>
        <ecNumber evidence="6">6.5.1.1</ecNumber>
    </submittedName>
</protein>
<accession>A0A160TBM2</accession>
<name>A0A160TBM2_9ZZZZ</name>
<reference evidence="6" key="1">
    <citation type="submission" date="2015-10" db="EMBL/GenBank/DDBJ databases">
        <authorList>
            <person name="Gilbert D.G."/>
        </authorList>
    </citation>
    <scope>NUCLEOTIDE SEQUENCE</scope>
</reference>
<keyword evidence="2" id="KW-0235">DNA replication</keyword>
<dbReference type="GO" id="GO:0003910">
    <property type="term" value="F:DNA ligase (ATP) activity"/>
    <property type="evidence" value="ECO:0007669"/>
    <property type="project" value="UniProtKB-EC"/>
</dbReference>
<dbReference type="InterPro" id="IPR012340">
    <property type="entry name" value="NA-bd_OB-fold"/>
</dbReference>
<dbReference type="AlphaFoldDB" id="A0A160TBM2"/>
<sequence length="286" mass="32056">MDVVNFLLVTVIIVTVTWFSSPILAATLKPSPALMLAESWQPDQDIAGYTMSEKFDGVRAYWDGEHLLTRSGRIIKAPEWFTVRLPRTPLDGELWLGVGRFDEISGLVRSSIPNQTLWREVTYQVFDKPHSPQPFHLRYLALINLIQTADVAWLKLVEQKVVSNRAQLDAYLAEVEARGGEGVMLHRSVSLYQGQRSQDLLKVKSVQDSEGVVIAYIPGEGRLQGMTGSLLLRLDDGREIRVGSGLNDTLRHTPPALGTRITFAYNGLTSSGLPRFARFLRIRPDE</sequence>
<evidence type="ECO:0000256" key="1">
    <source>
        <dbReference type="ARBA" id="ARBA00022598"/>
    </source>
</evidence>
<keyword evidence="1 6" id="KW-0436">Ligase</keyword>
<dbReference type="Gene3D" id="3.30.1490.70">
    <property type="match status" value="1"/>
</dbReference>
<organism evidence="6">
    <name type="scientific">hydrothermal vent metagenome</name>
    <dbReference type="NCBI Taxonomy" id="652676"/>
    <lineage>
        <taxon>unclassified sequences</taxon>
        <taxon>metagenomes</taxon>
        <taxon>ecological metagenomes</taxon>
    </lineage>
</organism>
<keyword evidence="3" id="KW-0227">DNA damage</keyword>
<dbReference type="InterPro" id="IPR050326">
    <property type="entry name" value="NAD_dep_DNA_ligaseB"/>
</dbReference>
<dbReference type="CDD" id="cd08041">
    <property type="entry name" value="OBF_kDNA_ligase_like"/>
    <property type="match status" value="1"/>
</dbReference>
<dbReference type="Gene3D" id="3.30.470.30">
    <property type="entry name" value="DNA ligase/mRNA capping enzyme"/>
    <property type="match status" value="1"/>
</dbReference>
<dbReference type="PANTHER" id="PTHR47810">
    <property type="entry name" value="DNA LIGASE"/>
    <property type="match status" value="1"/>
</dbReference>
<dbReference type="NCBIfam" id="NF006592">
    <property type="entry name" value="PRK09125.1"/>
    <property type="match status" value="1"/>
</dbReference>
<keyword evidence="4" id="KW-0234">DNA repair</keyword>
<dbReference type="CDD" id="cd07896">
    <property type="entry name" value="Adenylation_kDNA_ligase_like"/>
    <property type="match status" value="1"/>
</dbReference>
<dbReference type="SUPFAM" id="SSF50249">
    <property type="entry name" value="Nucleic acid-binding proteins"/>
    <property type="match status" value="1"/>
</dbReference>
<proteinExistence type="predicted"/>
<dbReference type="Pfam" id="PF14743">
    <property type="entry name" value="DNA_ligase_OB_2"/>
    <property type="match status" value="1"/>
</dbReference>
<dbReference type="Gene3D" id="2.40.50.140">
    <property type="entry name" value="Nucleic acid-binding proteins"/>
    <property type="match status" value="1"/>
</dbReference>
<evidence type="ECO:0000256" key="4">
    <source>
        <dbReference type="ARBA" id="ARBA00023204"/>
    </source>
</evidence>
<feature type="domain" description="DNA ligase OB-like" evidence="5">
    <location>
        <begin position="218"/>
        <end position="283"/>
    </location>
</feature>
<evidence type="ECO:0000256" key="3">
    <source>
        <dbReference type="ARBA" id="ARBA00022763"/>
    </source>
</evidence>
<dbReference type="EC" id="6.5.1.1" evidence="6"/>
<evidence type="ECO:0000256" key="2">
    <source>
        <dbReference type="ARBA" id="ARBA00022705"/>
    </source>
</evidence>
<gene>
    <name evidence="6" type="ORF">MGWOODY_Tha672</name>
</gene>